<organism evidence="2 3">
    <name type="scientific">Sphaeroforma arctica JP610</name>
    <dbReference type="NCBI Taxonomy" id="667725"/>
    <lineage>
        <taxon>Eukaryota</taxon>
        <taxon>Ichthyosporea</taxon>
        <taxon>Ichthyophonida</taxon>
        <taxon>Sphaeroforma</taxon>
    </lineage>
</organism>
<name>A0A0L0F8P6_9EUKA</name>
<keyword evidence="3" id="KW-1185">Reference proteome</keyword>
<feature type="compositionally biased region" description="Basic residues" evidence="1">
    <location>
        <begin position="162"/>
        <end position="174"/>
    </location>
</feature>
<evidence type="ECO:0000313" key="3">
    <source>
        <dbReference type="Proteomes" id="UP000054560"/>
    </source>
</evidence>
<reference evidence="2 3" key="1">
    <citation type="submission" date="2011-02" db="EMBL/GenBank/DDBJ databases">
        <title>The Genome Sequence of Sphaeroforma arctica JP610.</title>
        <authorList>
            <consortium name="The Broad Institute Genome Sequencing Platform"/>
            <person name="Russ C."/>
            <person name="Cuomo C."/>
            <person name="Young S.K."/>
            <person name="Zeng Q."/>
            <person name="Gargeya S."/>
            <person name="Alvarado L."/>
            <person name="Berlin A."/>
            <person name="Chapman S.B."/>
            <person name="Chen Z."/>
            <person name="Freedman E."/>
            <person name="Gellesch M."/>
            <person name="Goldberg J."/>
            <person name="Griggs A."/>
            <person name="Gujja S."/>
            <person name="Heilman E."/>
            <person name="Heiman D."/>
            <person name="Howarth C."/>
            <person name="Mehta T."/>
            <person name="Neiman D."/>
            <person name="Pearson M."/>
            <person name="Roberts A."/>
            <person name="Saif S."/>
            <person name="Shea T."/>
            <person name="Shenoy N."/>
            <person name="Sisk P."/>
            <person name="Stolte C."/>
            <person name="Sykes S."/>
            <person name="White J."/>
            <person name="Yandava C."/>
            <person name="Burger G."/>
            <person name="Gray M.W."/>
            <person name="Holland P.W.H."/>
            <person name="King N."/>
            <person name="Lang F.B.F."/>
            <person name="Roger A.J."/>
            <person name="Ruiz-Trillo I."/>
            <person name="Haas B."/>
            <person name="Nusbaum C."/>
            <person name="Birren B."/>
        </authorList>
    </citation>
    <scope>NUCLEOTIDE SEQUENCE [LARGE SCALE GENOMIC DNA]</scope>
    <source>
        <strain evidence="2 3">JP610</strain>
    </source>
</reference>
<dbReference type="RefSeq" id="XP_014146984.1">
    <property type="nucleotide sequence ID" value="XM_014291509.1"/>
</dbReference>
<feature type="non-terminal residue" evidence="2">
    <location>
        <position position="174"/>
    </location>
</feature>
<feature type="non-terminal residue" evidence="2">
    <location>
        <position position="1"/>
    </location>
</feature>
<protein>
    <submittedName>
        <fullName evidence="2">Uncharacterized protein</fullName>
    </submittedName>
</protein>
<feature type="compositionally biased region" description="Basic residues" evidence="1">
    <location>
        <begin position="90"/>
        <end position="108"/>
    </location>
</feature>
<feature type="region of interest" description="Disordered" evidence="1">
    <location>
        <begin position="67"/>
        <end position="174"/>
    </location>
</feature>
<gene>
    <name evidence="2" type="ORF">SARC_14359</name>
</gene>
<sequence length="174" mass="18862">YEPPKPTKRKAASPRKKFTTKQAPAKKTSAKQTSANKALPARRHNPVDIAKWKKQAYEAAMLIMSGVKIPSPPAPKATASSSRATTVKKTPVKTGKRTARKSAKAPVKRSREWLTSTNWGVSSSSEDEAPASEGRRSRRLKHVAANYAASSDDDAPKPFGNRTKKPSAKKAARS</sequence>
<accession>A0A0L0F8P6</accession>
<evidence type="ECO:0000256" key="1">
    <source>
        <dbReference type="SAM" id="MobiDB-lite"/>
    </source>
</evidence>
<evidence type="ECO:0000313" key="2">
    <source>
        <dbReference type="EMBL" id="KNC73082.1"/>
    </source>
</evidence>
<feature type="compositionally biased region" description="Basic residues" evidence="1">
    <location>
        <begin position="1"/>
        <end position="19"/>
    </location>
</feature>
<dbReference type="AlphaFoldDB" id="A0A0L0F8P6"/>
<dbReference type="Proteomes" id="UP000054560">
    <property type="component" value="Unassembled WGS sequence"/>
</dbReference>
<dbReference type="GeneID" id="25914863"/>
<proteinExistence type="predicted"/>
<feature type="compositionally biased region" description="Low complexity" evidence="1">
    <location>
        <begin position="76"/>
        <end position="89"/>
    </location>
</feature>
<dbReference type="EMBL" id="KQ246107">
    <property type="protein sequence ID" value="KNC73082.1"/>
    <property type="molecule type" value="Genomic_DNA"/>
</dbReference>
<feature type="region of interest" description="Disordered" evidence="1">
    <location>
        <begin position="1"/>
        <end position="47"/>
    </location>
</feature>